<gene>
    <name evidence="3" type="ORF">HMF7854_08195</name>
</gene>
<dbReference type="Pfam" id="PF09835">
    <property type="entry name" value="DUF2062"/>
    <property type="match status" value="1"/>
</dbReference>
<dbReference type="PANTHER" id="PTHR40547">
    <property type="entry name" value="SLL0298 PROTEIN"/>
    <property type="match status" value="1"/>
</dbReference>
<sequence>MEARAGPVAAGPRLVSVLAAGTKFVRRHLPRRETIHQYRLLRPFARHLSHPALWRLNRRSVPRGVAIGLGIGIIIPFMHTVVAALIALPARANIAVAAAFTLLVNPLTIPPLYYAAYRVGRWELHTDVIVDPAQVDRLGSELSRFLFWLHAASGPIALGILTISLGAALFGYAGSKLVYRQLVRRRWRERRLSRRGPFVDA</sequence>
<dbReference type="Proteomes" id="UP000274661">
    <property type="component" value="Unassembled WGS sequence"/>
</dbReference>
<proteinExistence type="predicted"/>
<keyword evidence="1" id="KW-0472">Membrane</keyword>
<evidence type="ECO:0000256" key="1">
    <source>
        <dbReference type="SAM" id="Phobius"/>
    </source>
</evidence>
<keyword evidence="1" id="KW-0812">Transmembrane</keyword>
<dbReference type="AlphaFoldDB" id="A0A3R9YMF6"/>
<evidence type="ECO:0000313" key="4">
    <source>
        <dbReference type="Proteomes" id="UP000274661"/>
    </source>
</evidence>
<reference evidence="3 4" key="1">
    <citation type="submission" date="2018-12" db="EMBL/GenBank/DDBJ databases">
        <title>Sphingomonas sp. HMF7854 Genome sequencing and assembly.</title>
        <authorList>
            <person name="Cha I."/>
            <person name="Kang H."/>
            <person name="Kim H."/>
            <person name="Kang J."/>
            <person name="Joh K."/>
        </authorList>
    </citation>
    <scope>NUCLEOTIDE SEQUENCE [LARGE SCALE GENOMIC DNA]</scope>
    <source>
        <strain evidence="3 4">HMF7854</strain>
    </source>
</reference>
<dbReference type="OrthoDB" id="7390525at2"/>
<keyword evidence="4" id="KW-1185">Reference proteome</keyword>
<protein>
    <submittedName>
        <fullName evidence="3">DUF2062 domain-containing protein</fullName>
    </submittedName>
</protein>
<dbReference type="EMBL" id="RWJF01000001">
    <property type="protein sequence ID" value="RST30819.1"/>
    <property type="molecule type" value="Genomic_DNA"/>
</dbReference>
<organism evidence="3 4">
    <name type="scientific">Sphingomonas ginkgonis</name>
    <dbReference type="NCBI Taxonomy" id="2315330"/>
    <lineage>
        <taxon>Bacteria</taxon>
        <taxon>Pseudomonadati</taxon>
        <taxon>Pseudomonadota</taxon>
        <taxon>Alphaproteobacteria</taxon>
        <taxon>Sphingomonadales</taxon>
        <taxon>Sphingomonadaceae</taxon>
        <taxon>Sphingomonas</taxon>
    </lineage>
</organism>
<accession>A0A3R9YMF6</accession>
<name>A0A3R9YMF6_9SPHN</name>
<evidence type="ECO:0000259" key="2">
    <source>
        <dbReference type="Pfam" id="PF09835"/>
    </source>
</evidence>
<feature type="domain" description="DUF2062" evidence="2">
    <location>
        <begin position="41"/>
        <end position="188"/>
    </location>
</feature>
<dbReference type="PANTHER" id="PTHR40547:SF1">
    <property type="entry name" value="SLL0298 PROTEIN"/>
    <property type="match status" value="1"/>
</dbReference>
<comment type="caution">
    <text evidence="3">The sequence shown here is derived from an EMBL/GenBank/DDBJ whole genome shotgun (WGS) entry which is preliminary data.</text>
</comment>
<feature type="transmembrane region" description="Helical" evidence="1">
    <location>
        <begin position="145"/>
        <end position="173"/>
    </location>
</feature>
<evidence type="ECO:0000313" key="3">
    <source>
        <dbReference type="EMBL" id="RST30819.1"/>
    </source>
</evidence>
<keyword evidence="1" id="KW-1133">Transmembrane helix</keyword>
<feature type="transmembrane region" description="Helical" evidence="1">
    <location>
        <begin position="94"/>
        <end position="116"/>
    </location>
</feature>
<dbReference type="InterPro" id="IPR018639">
    <property type="entry name" value="DUF2062"/>
</dbReference>
<feature type="transmembrane region" description="Helical" evidence="1">
    <location>
        <begin position="65"/>
        <end position="88"/>
    </location>
</feature>